<dbReference type="RefSeq" id="WP_032072499.1">
    <property type="nucleotide sequence ID" value="NC_025146.1"/>
</dbReference>
<organism evidence="1">
    <name type="scientific">Clostridium botulinum</name>
    <dbReference type="NCBI Taxonomy" id="1491"/>
    <lineage>
        <taxon>Bacteria</taxon>
        <taxon>Bacillati</taxon>
        <taxon>Bacillota</taxon>
        <taxon>Clostridia</taxon>
        <taxon>Eubacteriales</taxon>
        <taxon>Clostridiaceae</taxon>
        <taxon>Clostridium</taxon>
    </lineage>
</organism>
<evidence type="ECO:0000313" key="1">
    <source>
        <dbReference type="EMBL" id="BAP25759.1"/>
    </source>
</evidence>
<name>A0A077K321_CLOBO</name>
<sequence>MEFYYENSMGDHGTFSENNLVKAIYTEWNVEADLYLKDGI</sequence>
<reference evidence="1" key="1">
    <citation type="submission" date="2013-09" db="EMBL/GenBank/DDBJ databases">
        <title>Analysis of type B2 neurotoxin-encoding plasmid in Clostridium botulinum.</title>
        <authorList>
            <person name="Hosomi K."/>
            <person name="Sakaguchi Y."/>
            <person name="Gotoh K."/>
            <person name="Nakamura K."/>
            <person name="Kohda T."/>
            <person name="Mukamoto M."/>
            <person name="Iida T."/>
            <person name="Kozaki S."/>
        </authorList>
    </citation>
    <scope>NUCLEOTIDE SEQUENCE</scope>
    <source>
        <strain evidence="1">111</strain>
        <plasmid evidence="1">pCB111</plasmid>
    </source>
</reference>
<keyword evidence="1" id="KW-0614">Plasmid</keyword>
<geneLocation type="plasmid" evidence="1">
    <name>pCB111</name>
</geneLocation>
<accession>A0A077K321</accession>
<protein>
    <submittedName>
        <fullName evidence="1">Uncharacterized protein</fullName>
    </submittedName>
</protein>
<dbReference type="EMBL" id="AB855771">
    <property type="protein sequence ID" value="BAP25759.1"/>
    <property type="molecule type" value="Genomic_DNA"/>
</dbReference>
<dbReference type="AlphaFoldDB" id="A0A077K321"/>
<proteinExistence type="predicted"/>